<reference evidence="2" key="2">
    <citation type="submission" date="2016-05" db="EMBL/GenBank/DDBJ databases">
        <title>Comparative analysis highlights variable genome content of wheat rusts and divergence of the mating loci.</title>
        <authorList>
            <person name="Cuomo C.A."/>
            <person name="Bakkeren G."/>
            <person name="Szabo L."/>
            <person name="Khalil H."/>
            <person name="Joly D."/>
            <person name="Goldberg J."/>
            <person name="Young S."/>
            <person name="Zeng Q."/>
            <person name="Fellers J."/>
        </authorList>
    </citation>
    <scope>NUCLEOTIDE SEQUENCE [LARGE SCALE GENOMIC DNA]</scope>
    <source>
        <strain evidence="2">1-1 BBBD Race 1</strain>
    </source>
</reference>
<feature type="transmembrane region" description="Helical" evidence="1">
    <location>
        <begin position="315"/>
        <end position="338"/>
    </location>
</feature>
<feature type="transmembrane region" description="Helical" evidence="1">
    <location>
        <begin position="56"/>
        <end position="75"/>
    </location>
</feature>
<keyword evidence="1" id="KW-1133">Transmembrane helix</keyword>
<feature type="transmembrane region" description="Helical" evidence="1">
    <location>
        <begin position="274"/>
        <end position="295"/>
    </location>
</feature>
<dbReference type="VEuPathDB" id="FungiDB:PTTG_28354"/>
<keyword evidence="1" id="KW-0472">Membrane</keyword>
<organism evidence="2">
    <name type="scientific">Puccinia triticina (isolate 1-1 / race 1 (BBBD))</name>
    <name type="common">Brown leaf rust fungus</name>
    <dbReference type="NCBI Taxonomy" id="630390"/>
    <lineage>
        <taxon>Eukaryota</taxon>
        <taxon>Fungi</taxon>
        <taxon>Dikarya</taxon>
        <taxon>Basidiomycota</taxon>
        <taxon>Pucciniomycotina</taxon>
        <taxon>Pucciniomycetes</taxon>
        <taxon>Pucciniales</taxon>
        <taxon>Pucciniaceae</taxon>
        <taxon>Puccinia</taxon>
    </lineage>
</organism>
<dbReference type="EnsemblFungi" id="PTTG_28354-t43_1">
    <property type="protein sequence ID" value="PTTG_28354-t43_1-p1"/>
    <property type="gene ID" value="PTTG_28354"/>
</dbReference>
<gene>
    <name evidence="2" type="ORF">PTTG_28354</name>
</gene>
<proteinExistence type="predicted"/>
<reference evidence="3 4" key="3">
    <citation type="journal article" date="2017" name="G3 (Bethesda)">
        <title>Comparative analysis highlights variable genome content of wheat rusts and divergence of the mating loci.</title>
        <authorList>
            <person name="Cuomo C.A."/>
            <person name="Bakkeren G."/>
            <person name="Khalil H.B."/>
            <person name="Panwar V."/>
            <person name="Joly D."/>
            <person name="Linning R."/>
            <person name="Sakthikumar S."/>
            <person name="Song X."/>
            <person name="Adiconis X."/>
            <person name="Fan L."/>
            <person name="Goldberg J.M."/>
            <person name="Levin J.Z."/>
            <person name="Young S."/>
            <person name="Zeng Q."/>
            <person name="Anikster Y."/>
            <person name="Bruce M."/>
            <person name="Wang M."/>
            <person name="Yin C."/>
            <person name="McCallum B."/>
            <person name="Szabo L.J."/>
            <person name="Hulbert S."/>
            <person name="Chen X."/>
            <person name="Fellers J.P."/>
        </authorList>
    </citation>
    <scope>NUCLEOTIDE SEQUENCE</scope>
    <source>
        <strain evidence="3">isolate 1-1 / race 1 (BBBD)</strain>
        <strain evidence="4">Isolate 1-1 / race 1 (BBBD)</strain>
    </source>
</reference>
<feature type="transmembrane region" description="Helical" evidence="1">
    <location>
        <begin position="128"/>
        <end position="153"/>
    </location>
</feature>
<reference evidence="2" key="1">
    <citation type="submission" date="2009-11" db="EMBL/GenBank/DDBJ databases">
        <authorList>
            <consortium name="The Broad Institute Genome Sequencing Platform"/>
            <person name="Ward D."/>
            <person name="Feldgarden M."/>
            <person name="Earl A."/>
            <person name="Young S.K."/>
            <person name="Zeng Q."/>
            <person name="Koehrsen M."/>
            <person name="Alvarado L."/>
            <person name="Berlin A."/>
            <person name="Bochicchio J."/>
            <person name="Borenstein D."/>
            <person name="Chapman S.B."/>
            <person name="Chen Z."/>
            <person name="Engels R."/>
            <person name="Freedman E."/>
            <person name="Gellesch M."/>
            <person name="Goldberg J."/>
            <person name="Griggs A."/>
            <person name="Gujja S."/>
            <person name="Heilman E."/>
            <person name="Heiman D."/>
            <person name="Hepburn T."/>
            <person name="Howarth C."/>
            <person name="Jen D."/>
            <person name="Larson L."/>
            <person name="Lewis B."/>
            <person name="Mehta T."/>
            <person name="Park D."/>
            <person name="Pearson M."/>
            <person name="Roberts A."/>
            <person name="Saif S."/>
            <person name="Shea T."/>
            <person name="Shenoy N."/>
            <person name="Sisk P."/>
            <person name="Stolte C."/>
            <person name="Sykes S."/>
            <person name="Thomson T."/>
            <person name="Walk T."/>
            <person name="White J."/>
            <person name="Yandava C."/>
            <person name="Izard J."/>
            <person name="Baranova O.V."/>
            <person name="Blanton J.M."/>
            <person name="Tanner A.C."/>
            <person name="Dewhirst F.E."/>
            <person name="Haas B."/>
            <person name="Nusbaum C."/>
            <person name="Birren B."/>
        </authorList>
    </citation>
    <scope>NUCLEOTIDE SEQUENCE [LARGE SCALE GENOMIC DNA]</scope>
    <source>
        <strain evidence="2">1-1 BBBD Race 1</strain>
    </source>
</reference>
<keyword evidence="4" id="KW-1185">Reference proteome</keyword>
<sequence length="359" mass="40925">MNFCTYFVLLSTGWTKIWNVLRAVPLTKYGLTSARQPNGESNVTYFRPRTINLLSAFFYGFPVIFGGLPVCLITKEISEINKTFLEYSHSYSTIHNGRTTTTQSMTEFNAETTKQTSSMIYSGEKLVFLWRLLSTGYCCNIVILFLIMAFGYFRIFQAVRYQTQTFRKSFEQHTSLAIRSHPVERSSTLKSTSISEGCNKPSVNFTQLTERAWIPQTIASWSPTSHQEPDSLRNINYPPSNSHSPTLGTQEWQSVNREKALSQYKALIKYERNLVWQASCNALIMLSFLGMNVAVWCNWMQVPTRHSLSDLTWFIITWSSVSWVFAVGLPAGLVACLSSRSPPITFLRENVQCAGPEHR</sequence>
<dbReference type="EMBL" id="ADAS02000103">
    <property type="protein sequence ID" value="OAV90353.1"/>
    <property type="molecule type" value="Genomic_DNA"/>
</dbReference>
<accession>A0A180GEI9</accession>
<evidence type="ECO:0000313" key="3">
    <source>
        <dbReference type="EnsemblFungi" id="PTTG_28354-t43_1-p1"/>
    </source>
</evidence>
<evidence type="ECO:0000313" key="4">
    <source>
        <dbReference type="Proteomes" id="UP000005240"/>
    </source>
</evidence>
<protein>
    <submittedName>
        <fullName evidence="2 3">Uncharacterized protein</fullName>
    </submittedName>
</protein>
<dbReference type="AlphaFoldDB" id="A0A180GEI9"/>
<keyword evidence="1" id="KW-0812">Transmembrane</keyword>
<evidence type="ECO:0000256" key="1">
    <source>
        <dbReference type="SAM" id="Phobius"/>
    </source>
</evidence>
<dbReference type="OrthoDB" id="2499555at2759"/>
<dbReference type="Proteomes" id="UP000005240">
    <property type="component" value="Unassembled WGS sequence"/>
</dbReference>
<reference evidence="3" key="4">
    <citation type="submission" date="2025-05" db="UniProtKB">
        <authorList>
            <consortium name="EnsemblFungi"/>
        </authorList>
    </citation>
    <scope>IDENTIFICATION</scope>
    <source>
        <strain evidence="3">isolate 1-1 / race 1 (BBBD)</strain>
    </source>
</reference>
<name>A0A180GEI9_PUCT1</name>
<evidence type="ECO:0000313" key="2">
    <source>
        <dbReference type="EMBL" id="OAV90353.1"/>
    </source>
</evidence>